<protein>
    <recommendedName>
        <fullName evidence="5">unspecific monooxygenase</fullName>
        <ecNumber evidence="5">1.14.14.1</ecNumber>
    </recommendedName>
</protein>
<evidence type="ECO:0000256" key="3">
    <source>
        <dbReference type="ARBA" id="ARBA00004406"/>
    </source>
</evidence>
<keyword evidence="15" id="KW-0812">Transmembrane</keyword>
<dbReference type="PANTHER" id="PTHR24292">
    <property type="entry name" value="CYTOCHROME P450"/>
    <property type="match status" value="1"/>
</dbReference>
<dbReference type="EMBL" id="JACEFF010000290">
    <property type="protein sequence ID" value="KAH9640209.1"/>
    <property type="molecule type" value="Genomic_DNA"/>
</dbReference>
<evidence type="ECO:0000313" key="17">
    <source>
        <dbReference type="Proteomes" id="UP000814243"/>
    </source>
</evidence>
<evidence type="ECO:0000256" key="9">
    <source>
        <dbReference type="ARBA" id="ARBA00022848"/>
    </source>
</evidence>
<dbReference type="GO" id="GO:0020037">
    <property type="term" value="F:heme binding"/>
    <property type="evidence" value="ECO:0007669"/>
    <property type="project" value="InterPro"/>
</dbReference>
<keyword evidence="9" id="KW-0492">Microsome</keyword>
<dbReference type="InterPro" id="IPR050476">
    <property type="entry name" value="Insect_CytP450_Detox"/>
</dbReference>
<evidence type="ECO:0000256" key="7">
    <source>
        <dbReference type="ARBA" id="ARBA00022723"/>
    </source>
</evidence>
<dbReference type="InterPro" id="IPR036396">
    <property type="entry name" value="Cyt_P450_sf"/>
</dbReference>
<dbReference type="GO" id="GO:0016712">
    <property type="term" value="F:oxidoreductase activity, acting on paired donors, with incorporation or reduction of molecular oxygen, reduced flavin or flavoprotein as one donor, and incorporation of one atom of oxygen"/>
    <property type="evidence" value="ECO:0007669"/>
    <property type="project" value="UniProtKB-EC"/>
</dbReference>
<dbReference type="InterPro" id="IPR002401">
    <property type="entry name" value="Cyt_P450_E_grp-I"/>
</dbReference>
<dbReference type="Pfam" id="PF00067">
    <property type="entry name" value="p450"/>
    <property type="match status" value="2"/>
</dbReference>
<sequence length="906" mass="104494">MILQKDAFGQTLQYICNKFPNEKFVGAYFGTEPTLIPKDPEIIKLIVNKDFNYFSGRDLSEHNHKEALALNVFATYGDKWRVLRQNLTPLFSSAKMKNMFHLIEKCSHTLEAALDRETKISNEIEVKSLNSRFTIECIGACAFGVDTRTLTEGKDENPFRKIAAFAEPPPIACFLRVIHAVWPSIFYGLKLNIGGKVIDFFHNLITTVMTQRGYKSSGRNDFIDLVMSWKENHQITGDSIKNPNTGEVKKITLDVDDDLLVAQCFVFFAAGFGTSATTLSYTLFELAKNKNIQEKVLQEVDAYLARNKNKLKYECIMEMPYLEAVIDETLRIHPILGVIPRQLMEDYTLPGGVKLEKGLRIHLPAYYLHHNPEYFPDPEVFRPERFLDDEKQNIIPYTYMPFGEGPRTCIVAINSCKFEFVIIVASTETIQENNTMFLYIFVTLLILLYYVITRKYDYWKVRNVPHSKPTFLLGNYGDMILRKKSFGENLQDRCNDFPEAKYIGAFFGTEPVLIPKDPEIIKLIVTKDFYYFNGRELSKFNHLEPAALNLFATYGDNWRVLRQNMTPLFSSAKMKNMFHLIDKCSCVFEEMLDREIKISNELEVRSMTSRYTMECIGACAFGVDTNTMAEGVEENPFKKIAAFVEPPTYLVYVRMVRSIWPSLFYLFGGRLLTKQLEFFDNLITSVMSKREYKSSGRHDFVDLVMSWKQSHQIVGDSISNMKTGDHKKVTLEANDDLLVAQCFVFFAAGFETSSTTLSYTLYELAKHKDIQEKVLHEVDAYLARHGNKLNYDCVTELPYLDAVIDETLRFYPVLGIIPRELMEDYIMPDGTKLTKGLRVHLPVFYLHHNPENYPEPEVFRPERFLGEEKRNINPYVYLPFGEGPRTCIEPDPFTNAHILLINEYAT</sequence>
<dbReference type="SUPFAM" id="SSF48264">
    <property type="entry name" value="Cytochrome P450"/>
    <property type="match status" value="2"/>
</dbReference>
<dbReference type="EC" id="1.14.14.1" evidence="5"/>
<keyword evidence="6" id="KW-0349">Heme</keyword>
<comment type="subcellular location">
    <subcellularLocation>
        <location evidence="3">Endoplasmic reticulum membrane</location>
        <topology evidence="3">Peripheral membrane protein</topology>
    </subcellularLocation>
    <subcellularLocation>
        <location evidence="2">Microsome membrane</location>
        <topology evidence="2">Peripheral membrane protein</topology>
    </subcellularLocation>
</comment>
<evidence type="ECO:0000256" key="13">
    <source>
        <dbReference type="ARBA" id="ARBA00023136"/>
    </source>
</evidence>
<dbReference type="FunFam" id="1.10.630.10:FF:000182">
    <property type="entry name" value="Cytochrome P450 3A4"/>
    <property type="match status" value="2"/>
</dbReference>
<evidence type="ECO:0000256" key="4">
    <source>
        <dbReference type="ARBA" id="ARBA00010617"/>
    </source>
</evidence>
<dbReference type="AlphaFoldDB" id="A0A922MPL0"/>
<evidence type="ECO:0000256" key="14">
    <source>
        <dbReference type="ARBA" id="ARBA00047827"/>
    </source>
</evidence>
<evidence type="ECO:0000256" key="11">
    <source>
        <dbReference type="ARBA" id="ARBA00023004"/>
    </source>
</evidence>
<dbReference type="Gene3D" id="1.10.630.10">
    <property type="entry name" value="Cytochrome P450"/>
    <property type="match status" value="2"/>
</dbReference>
<keyword evidence="8" id="KW-0256">Endoplasmic reticulum</keyword>
<keyword evidence="11" id="KW-0408">Iron</keyword>
<dbReference type="PANTHER" id="PTHR24292:SF54">
    <property type="entry name" value="CYP9F3-RELATED"/>
    <property type="match status" value="1"/>
</dbReference>
<comment type="cofactor">
    <cofactor evidence="1">
        <name>heme</name>
        <dbReference type="ChEBI" id="CHEBI:30413"/>
    </cofactor>
</comment>
<dbReference type="GO" id="GO:0005506">
    <property type="term" value="F:iron ion binding"/>
    <property type="evidence" value="ECO:0007669"/>
    <property type="project" value="InterPro"/>
</dbReference>
<feature type="transmembrane region" description="Helical" evidence="15">
    <location>
        <begin position="436"/>
        <end position="452"/>
    </location>
</feature>
<proteinExistence type="inferred from homology"/>
<evidence type="ECO:0000256" key="1">
    <source>
        <dbReference type="ARBA" id="ARBA00001971"/>
    </source>
</evidence>
<evidence type="ECO:0000256" key="12">
    <source>
        <dbReference type="ARBA" id="ARBA00023033"/>
    </source>
</evidence>
<evidence type="ECO:0000256" key="10">
    <source>
        <dbReference type="ARBA" id="ARBA00023002"/>
    </source>
</evidence>
<keyword evidence="7" id="KW-0479">Metal-binding</keyword>
<keyword evidence="13 15" id="KW-0472">Membrane</keyword>
<gene>
    <name evidence="16" type="ORF">HF086_008445</name>
</gene>
<comment type="catalytic activity">
    <reaction evidence="14">
        <text>an organic molecule + reduced [NADPH--hemoprotein reductase] + O2 = an alcohol + oxidized [NADPH--hemoprotein reductase] + H2O + H(+)</text>
        <dbReference type="Rhea" id="RHEA:17149"/>
        <dbReference type="Rhea" id="RHEA-COMP:11964"/>
        <dbReference type="Rhea" id="RHEA-COMP:11965"/>
        <dbReference type="ChEBI" id="CHEBI:15377"/>
        <dbReference type="ChEBI" id="CHEBI:15378"/>
        <dbReference type="ChEBI" id="CHEBI:15379"/>
        <dbReference type="ChEBI" id="CHEBI:30879"/>
        <dbReference type="ChEBI" id="CHEBI:57618"/>
        <dbReference type="ChEBI" id="CHEBI:58210"/>
        <dbReference type="ChEBI" id="CHEBI:142491"/>
        <dbReference type="EC" id="1.14.14.1"/>
    </reaction>
</comment>
<evidence type="ECO:0000256" key="6">
    <source>
        <dbReference type="ARBA" id="ARBA00022617"/>
    </source>
</evidence>
<evidence type="ECO:0000256" key="5">
    <source>
        <dbReference type="ARBA" id="ARBA00012109"/>
    </source>
</evidence>
<keyword evidence="15" id="KW-1133">Transmembrane helix</keyword>
<organism evidence="16 17">
    <name type="scientific">Spodoptera exigua</name>
    <name type="common">Beet armyworm</name>
    <name type="synonym">Noctua fulgens</name>
    <dbReference type="NCBI Taxonomy" id="7107"/>
    <lineage>
        <taxon>Eukaryota</taxon>
        <taxon>Metazoa</taxon>
        <taxon>Ecdysozoa</taxon>
        <taxon>Arthropoda</taxon>
        <taxon>Hexapoda</taxon>
        <taxon>Insecta</taxon>
        <taxon>Pterygota</taxon>
        <taxon>Neoptera</taxon>
        <taxon>Endopterygota</taxon>
        <taxon>Lepidoptera</taxon>
        <taxon>Glossata</taxon>
        <taxon>Ditrysia</taxon>
        <taxon>Noctuoidea</taxon>
        <taxon>Noctuidae</taxon>
        <taxon>Amphipyrinae</taxon>
        <taxon>Spodoptera</taxon>
    </lineage>
</organism>
<evidence type="ECO:0000256" key="8">
    <source>
        <dbReference type="ARBA" id="ARBA00022824"/>
    </source>
</evidence>
<name>A0A922MPL0_SPOEX</name>
<reference evidence="16" key="1">
    <citation type="journal article" date="2021" name="G3 (Bethesda)">
        <title>Genome and transcriptome analysis of the beet armyworm Spodoptera exigua reveals targets for pest control. .</title>
        <authorList>
            <person name="Simon S."/>
            <person name="Breeschoten T."/>
            <person name="Jansen H.J."/>
            <person name="Dirks R.P."/>
            <person name="Schranz M.E."/>
            <person name="Ros V.I.D."/>
        </authorList>
    </citation>
    <scope>NUCLEOTIDE SEQUENCE</scope>
    <source>
        <strain evidence="16">TB_SE_WUR_2020</strain>
    </source>
</reference>
<dbReference type="GO" id="GO:0005789">
    <property type="term" value="C:endoplasmic reticulum membrane"/>
    <property type="evidence" value="ECO:0007669"/>
    <property type="project" value="UniProtKB-SubCell"/>
</dbReference>
<dbReference type="PRINTS" id="PR00463">
    <property type="entry name" value="EP450I"/>
</dbReference>
<evidence type="ECO:0000256" key="15">
    <source>
        <dbReference type="SAM" id="Phobius"/>
    </source>
</evidence>
<accession>A0A922MPL0</accession>
<comment type="caution">
    <text evidence="16">The sequence shown here is derived from an EMBL/GenBank/DDBJ whole genome shotgun (WGS) entry which is preliminary data.</text>
</comment>
<keyword evidence="10" id="KW-0560">Oxidoreductase</keyword>
<dbReference type="CDD" id="cd11056">
    <property type="entry name" value="CYP6-like"/>
    <property type="match status" value="2"/>
</dbReference>
<evidence type="ECO:0000256" key="2">
    <source>
        <dbReference type="ARBA" id="ARBA00004174"/>
    </source>
</evidence>
<keyword evidence="12" id="KW-0503">Monooxygenase</keyword>
<comment type="similarity">
    <text evidence="4">Belongs to the cytochrome P450 family.</text>
</comment>
<dbReference type="Proteomes" id="UP000814243">
    <property type="component" value="Unassembled WGS sequence"/>
</dbReference>
<dbReference type="PRINTS" id="PR00385">
    <property type="entry name" value="P450"/>
</dbReference>
<dbReference type="InterPro" id="IPR001128">
    <property type="entry name" value="Cyt_P450"/>
</dbReference>
<evidence type="ECO:0000313" key="16">
    <source>
        <dbReference type="EMBL" id="KAH9640209.1"/>
    </source>
</evidence>